<accession>A0A0W0FNI0</accession>
<evidence type="ECO:0000313" key="1">
    <source>
        <dbReference type="EMBL" id="KTB37848.1"/>
    </source>
</evidence>
<evidence type="ECO:0000313" key="2">
    <source>
        <dbReference type="Proteomes" id="UP000054988"/>
    </source>
</evidence>
<name>A0A0W0FNI0_MONRR</name>
<protein>
    <submittedName>
        <fullName evidence="1">Uncharacterized protein</fullName>
    </submittedName>
</protein>
<sequence length="30" mass="3396">MCFVEELPAISIFQPLWALAYLVVQEVQAS</sequence>
<dbReference type="AlphaFoldDB" id="A0A0W0FNI0"/>
<comment type="caution">
    <text evidence="1">The sequence shown here is derived from an EMBL/GenBank/DDBJ whole genome shotgun (WGS) entry which is preliminary data.</text>
</comment>
<reference evidence="1 2" key="1">
    <citation type="submission" date="2015-12" db="EMBL/GenBank/DDBJ databases">
        <title>Draft genome sequence of Moniliophthora roreri, the causal agent of frosty pod rot of cacao.</title>
        <authorList>
            <person name="Aime M.C."/>
            <person name="Diaz-Valderrama J.R."/>
            <person name="Kijpornyongpan T."/>
            <person name="Phillips-Mora W."/>
        </authorList>
    </citation>
    <scope>NUCLEOTIDE SEQUENCE [LARGE SCALE GENOMIC DNA]</scope>
    <source>
        <strain evidence="1 2">MCA 2952</strain>
    </source>
</reference>
<dbReference type="Proteomes" id="UP000054988">
    <property type="component" value="Unassembled WGS sequence"/>
</dbReference>
<organism evidence="1 2">
    <name type="scientific">Moniliophthora roreri</name>
    <name type="common">Frosty pod rot fungus</name>
    <name type="synonym">Monilia roreri</name>
    <dbReference type="NCBI Taxonomy" id="221103"/>
    <lineage>
        <taxon>Eukaryota</taxon>
        <taxon>Fungi</taxon>
        <taxon>Dikarya</taxon>
        <taxon>Basidiomycota</taxon>
        <taxon>Agaricomycotina</taxon>
        <taxon>Agaricomycetes</taxon>
        <taxon>Agaricomycetidae</taxon>
        <taxon>Agaricales</taxon>
        <taxon>Marasmiineae</taxon>
        <taxon>Marasmiaceae</taxon>
        <taxon>Moniliophthora</taxon>
    </lineage>
</organism>
<dbReference type="EMBL" id="LATX01001808">
    <property type="protein sequence ID" value="KTB37848.1"/>
    <property type="molecule type" value="Genomic_DNA"/>
</dbReference>
<proteinExistence type="predicted"/>
<gene>
    <name evidence="1" type="ORF">WG66_9572</name>
</gene>